<evidence type="ECO:0000256" key="5">
    <source>
        <dbReference type="ARBA" id="ARBA00022832"/>
    </source>
</evidence>
<gene>
    <name evidence="12" type="primary">LOC115886128</name>
</gene>
<feature type="transmembrane region" description="Helical" evidence="10">
    <location>
        <begin position="203"/>
        <end position="222"/>
    </location>
</feature>
<name>A0A6J2YC82_SITOR</name>
<dbReference type="GO" id="GO:0030148">
    <property type="term" value="P:sphingolipid biosynthetic process"/>
    <property type="evidence" value="ECO:0007669"/>
    <property type="project" value="TreeGrafter"/>
</dbReference>
<keyword evidence="8 10" id="KW-0472">Membrane</keyword>
<keyword evidence="2 10" id="KW-0444">Lipid biosynthesis</keyword>
<dbReference type="GO" id="GO:0009922">
    <property type="term" value="F:fatty acid elongase activity"/>
    <property type="evidence" value="ECO:0007669"/>
    <property type="project" value="UniProtKB-EC"/>
</dbReference>
<evidence type="ECO:0000256" key="8">
    <source>
        <dbReference type="ARBA" id="ARBA00023136"/>
    </source>
</evidence>
<keyword evidence="9 10" id="KW-0275">Fatty acid biosynthesis</keyword>
<dbReference type="RefSeq" id="XP_030761062.1">
    <property type="nucleotide sequence ID" value="XM_030905202.1"/>
</dbReference>
<proteinExistence type="inferred from homology"/>
<comment type="similarity">
    <text evidence="10">Belongs to the ELO family.</text>
</comment>
<organism evidence="11 12">
    <name type="scientific">Sitophilus oryzae</name>
    <name type="common">Rice weevil</name>
    <name type="synonym">Curculio oryzae</name>
    <dbReference type="NCBI Taxonomy" id="7048"/>
    <lineage>
        <taxon>Eukaryota</taxon>
        <taxon>Metazoa</taxon>
        <taxon>Ecdysozoa</taxon>
        <taxon>Arthropoda</taxon>
        <taxon>Hexapoda</taxon>
        <taxon>Insecta</taxon>
        <taxon>Pterygota</taxon>
        <taxon>Neoptera</taxon>
        <taxon>Endopterygota</taxon>
        <taxon>Coleoptera</taxon>
        <taxon>Polyphaga</taxon>
        <taxon>Cucujiformia</taxon>
        <taxon>Curculionidae</taxon>
        <taxon>Dryophthorinae</taxon>
        <taxon>Sitophilus</taxon>
    </lineage>
</organism>
<evidence type="ECO:0000256" key="3">
    <source>
        <dbReference type="ARBA" id="ARBA00022679"/>
    </source>
</evidence>
<evidence type="ECO:0000256" key="9">
    <source>
        <dbReference type="ARBA" id="ARBA00023160"/>
    </source>
</evidence>
<feature type="transmembrane region" description="Helical" evidence="10">
    <location>
        <begin position="140"/>
        <end position="158"/>
    </location>
</feature>
<dbReference type="Proteomes" id="UP000504635">
    <property type="component" value="Unplaced"/>
</dbReference>
<keyword evidence="6 10" id="KW-1133">Transmembrane helix</keyword>
<evidence type="ECO:0000313" key="12">
    <source>
        <dbReference type="RefSeq" id="XP_030761062.1"/>
    </source>
</evidence>
<dbReference type="PANTHER" id="PTHR11157:SF113">
    <property type="entry name" value="ELONGATION OF VERY LONG CHAIN FATTY ACIDS PROTEIN"/>
    <property type="match status" value="1"/>
</dbReference>
<feature type="transmembrane region" description="Helical" evidence="10">
    <location>
        <begin position="20"/>
        <end position="43"/>
    </location>
</feature>
<dbReference type="InterPro" id="IPR002076">
    <property type="entry name" value="ELO_fam"/>
</dbReference>
<dbReference type="GO" id="GO:0034626">
    <property type="term" value="P:fatty acid elongation, polyunsaturated fatty acid"/>
    <property type="evidence" value="ECO:0007669"/>
    <property type="project" value="TreeGrafter"/>
</dbReference>
<accession>A0A6J2YC82</accession>
<comment type="catalytic activity">
    <reaction evidence="10">
        <text>a very-long-chain acyl-CoA + malonyl-CoA + H(+) = a very-long-chain 3-oxoacyl-CoA + CO2 + CoA</text>
        <dbReference type="Rhea" id="RHEA:32727"/>
        <dbReference type="ChEBI" id="CHEBI:15378"/>
        <dbReference type="ChEBI" id="CHEBI:16526"/>
        <dbReference type="ChEBI" id="CHEBI:57287"/>
        <dbReference type="ChEBI" id="CHEBI:57384"/>
        <dbReference type="ChEBI" id="CHEBI:90725"/>
        <dbReference type="ChEBI" id="CHEBI:90736"/>
        <dbReference type="EC" id="2.3.1.199"/>
    </reaction>
</comment>
<keyword evidence="3 10" id="KW-0808">Transferase</keyword>
<evidence type="ECO:0000313" key="11">
    <source>
        <dbReference type="Proteomes" id="UP000504635"/>
    </source>
</evidence>
<feature type="transmembrane region" description="Helical" evidence="10">
    <location>
        <begin position="64"/>
        <end position="85"/>
    </location>
</feature>
<evidence type="ECO:0000256" key="10">
    <source>
        <dbReference type="RuleBase" id="RU361115"/>
    </source>
</evidence>
<evidence type="ECO:0000256" key="4">
    <source>
        <dbReference type="ARBA" id="ARBA00022692"/>
    </source>
</evidence>
<keyword evidence="11" id="KW-1185">Reference proteome</keyword>
<protein>
    <recommendedName>
        <fullName evidence="10">Elongation of very long chain fatty acids protein</fullName>
        <ecNumber evidence="10">2.3.1.199</ecNumber>
    </recommendedName>
    <alternativeName>
        <fullName evidence="10">Very-long-chain 3-oxoacyl-CoA synthase</fullName>
    </alternativeName>
</protein>
<dbReference type="AlphaFoldDB" id="A0A6J2YC82"/>
<dbReference type="GO" id="GO:0042761">
    <property type="term" value="P:very long-chain fatty acid biosynthetic process"/>
    <property type="evidence" value="ECO:0007669"/>
    <property type="project" value="TreeGrafter"/>
</dbReference>
<dbReference type="EC" id="2.3.1.199" evidence="10"/>
<evidence type="ECO:0000256" key="7">
    <source>
        <dbReference type="ARBA" id="ARBA00023098"/>
    </source>
</evidence>
<dbReference type="OrthoDB" id="434092at2759"/>
<feature type="transmembrane region" description="Helical" evidence="10">
    <location>
        <begin position="105"/>
        <end position="128"/>
    </location>
</feature>
<keyword evidence="5 10" id="KW-0276">Fatty acid metabolism</keyword>
<keyword evidence="4 10" id="KW-0812">Transmembrane</keyword>
<dbReference type="InParanoid" id="A0A6J2YC82"/>
<dbReference type="GeneID" id="115886128"/>
<evidence type="ECO:0000256" key="2">
    <source>
        <dbReference type="ARBA" id="ARBA00022516"/>
    </source>
</evidence>
<dbReference type="KEGG" id="soy:115886128"/>
<sequence>MASSMGALGLIEDRRVTGWFLMSSVWPTLYLALIYLALIYGLLPTYMRDRKPFKLNRIIQAYNIFQVIACVFIIYWIATSGWVQGRYSFGCVPFTYPEDKQAMSLLKGFHLTYFLKAIELIETIFFALRKKYSQITKLHVYHHVSTMLFAWFGCKYTGTAMPSLHIMLNSFIHILMYTYYFLSCLGPKWQKRLVHWKSRLTMAQMVQFTILIIHIMVGLQPSCPTPKLFLMMYLPNVILIFKMFYDFYKKSYTIKSK</sequence>
<dbReference type="GO" id="GO:0019367">
    <property type="term" value="P:fatty acid elongation, saturated fatty acid"/>
    <property type="evidence" value="ECO:0007669"/>
    <property type="project" value="TreeGrafter"/>
</dbReference>
<feature type="transmembrane region" description="Helical" evidence="10">
    <location>
        <begin position="164"/>
        <end position="182"/>
    </location>
</feature>
<keyword evidence="7 10" id="KW-0443">Lipid metabolism</keyword>
<dbReference type="GO" id="GO:0005789">
    <property type="term" value="C:endoplasmic reticulum membrane"/>
    <property type="evidence" value="ECO:0007669"/>
    <property type="project" value="TreeGrafter"/>
</dbReference>
<dbReference type="PANTHER" id="PTHR11157">
    <property type="entry name" value="FATTY ACID ACYL TRANSFERASE-RELATED"/>
    <property type="match status" value="1"/>
</dbReference>
<dbReference type="Pfam" id="PF01151">
    <property type="entry name" value="ELO"/>
    <property type="match status" value="1"/>
</dbReference>
<reference evidence="12" key="1">
    <citation type="submission" date="2025-08" db="UniProtKB">
        <authorList>
            <consortium name="RefSeq"/>
        </authorList>
    </citation>
    <scope>IDENTIFICATION</scope>
    <source>
        <tissue evidence="12">Gonads</tissue>
    </source>
</reference>
<feature type="transmembrane region" description="Helical" evidence="10">
    <location>
        <begin position="228"/>
        <end position="248"/>
    </location>
</feature>
<comment type="subcellular location">
    <subcellularLocation>
        <location evidence="1">Membrane</location>
        <topology evidence="1">Multi-pass membrane protein</topology>
    </subcellularLocation>
</comment>
<evidence type="ECO:0000256" key="6">
    <source>
        <dbReference type="ARBA" id="ARBA00022989"/>
    </source>
</evidence>
<dbReference type="GO" id="GO:0034625">
    <property type="term" value="P:fatty acid elongation, monounsaturated fatty acid"/>
    <property type="evidence" value="ECO:0007669"/>
    <property type="project" value="TreeGrafter"/>
</dbReference>
<evidence type="ECO:0000256" key="1">
    <source>
        <dbReference type="ARBA" id="ARBA00004141"/>
    </source>
</evidence>